<sequence length="239" mass="26262">MIGLIDAGSKSFMRERKQFVANPGAISVVNAGDLHTGSRAEGNELKYRALYIPLNLLANLSGSNNLDAPPGFHSGIIDDGQLFNALGAMHLSIVQCGSKLERDQLLLEALKLLVGRYGSDWRPADRGAAEAPNHVRDAYALIEAHYREELSISDISIALEISPYHLMREFRRHTGIPMHALQTQFRVELGKRLLRQGLPVAEVALAAGFADQSHFTKRFREIVGTPPAAYRRNLQGIGA</sequence>
<evidence type="ECO:0000256" key="4">
    <source>
        <dbReference type="ARBA" id="ARBA00023163"/>
    </source>
</evidence>
<dbReference type="InterPro" id="IPR018060">
    <property type="entry name" value="HTH_AraC"/>
</dbReference>
<dbReference type="Proteomes" id="UP000248021">
    <property type="component" value="Unassembled WGS sequence"/>
</dbReference>
<dbReference type="PANTHER" id="PTHR46796">
    <property type="entry name" value="HTH-TYPE TRANSCRIPTIONAL ACTIVATOR RHAS-RELATED"/>
    <property type="match status" value="1"/>
</dbReference>
<keyword evidence="2 6" id="KW-0238">DNA-binding</keyword>
<dbReference type="InterPro" id="IPR050204">
    <property type="entry name" value="AraC_XylS_family_regulators"/>
</dbReference>
<evidence type="ECO:0000313" key="6">
    <source>
        <dbReference type="EMBL" id="PXW64552.1"/>
    </source>
</evidence>
<dbReference type="Gene3D" id="1.10.10.60">
    <property type="entry name" value="Homeodomain-like"/>
    <property type="match status" value="1"/>
</dbReference>
<dbReference type="PROSITE" id="PS01124">
    <property type="entry name" value="HTH_ARAC_FAMILY_2"/>
    <property type="match status" value="1"/>
</dbReference>
<keyword evidence="7" id="KW-1185">Reference proteome</keyword>
<proteinExistence type="predicted"/>
<reference evidence="6 7" key="1">
    <citation type="submission" date="2018-05" db="EMBL/GenBank/DDBJ databases">
        <title>Genomic Encyclopedia of Type Strains, Phase IV (KMG-IV): sequencing the most valuable type-strain genomes for metagenomic binning, comparative biology and taxonomic classification.</title>
        <authorList>
            <person name="Goeker M."/>
        </authorList>
    </citation>
    <scope>NUCLEOTIDE SEQUENCE [LARGE SCALE GENOMIC DNA]</scope>
    <source>
        <strain evidence="6 7">DSM 6462</strain>
    </source>
</reference>
<evidence type="ECO:0000256" key="3">
    <source>
        <dbReference type="ARBA" id="ARBA00023159"/>
    </source>
</evidence>
<feature type="domain" description="HTH araC/xylS-type" evidence="5">
    <location>
        <begin position="136"/>
        <end position="233"/>
    </location>
</feature>
<dbReference type="EMBL" id="QJJK01000001">
    <property type="protein sequence ID" value="PXW64552.1"/>
    <property type="molecule type" value="Genomic_DNA"/>
</dbReference>
<dbReference type="InterPro" id="IPR003313">
    <property type="entry name" value="AraC-bd"/>
</dbReference>
<dbReference type="PANTHER" id="PTHR46796:SF2">
    <property type="entry name" value="TRANSCRIPTIONAL REGULATORY PROTEIN"/>
    <property type="match status" value="1"/>
</dbReference>
<dbReference type="PROSITE" id="PS00041">
    <property type="entry name" value="HTH_ARAC_FAMILY_1"/>
    <property type="match status" value="1"/>
</dbReference>
<dbReference type="PRINTS" id="PR00032">
    <property type="entry name" value="HTHARAC"/>
</dbReference>
<evidence type="ECO:0000313" key="7">
    <source>
        <dbReference type="Proteomes" id="UP000248021"/>
    </source>
</evidence>
<gene>
    <name evidence="6" type="ORF">C7450_101307</name>
</gene>
<keyword evidence="1" id="KW-0805">Transcription regulation</keyword>
<keyword evidence="4" id="KW-0804">Transcription</keyword>
<name>A0A2V3UGQ7_9HYPH</name>
<evidence type="ECO:0000256" key="1">
    <source>
        <dbReference type="ARBA" id="ARBA00023015"/>
    </source>
</evidence>
<dbReference type="InterPro" id="IPR020449">
    <property type="entry name" value="Tscrpt_reg_AraC-type_HTH"/>
</dbReference>
<dbReference type="SMART" id="SM00342">
    <property type="entry name" value="HTH_ARAC"/>
    <property type="match status" value="1"/>
</dbReference>
<dbReference type="GO" id="GO:0043565">
    <property type="term" value="F:sequence-specific DNA binding"/>
    <property type="evidence" value="ECO:0007669"/>
    <property type="project" value="InterPro"/>
</dbReference>
<organism evidence="6 7">
    <name type="scientific">Chelatococcus asaccharovorans</name>
    <dbReference type="NCBI Taxonomy" id="28210"/>
    <lineage>
        <taxon>Bacteria</taxon>
        <taxon>Pseudomonadati</taxon>
        <taxon>Pseudomonadota</taxon>
        <taxon>Alphaproteobacteria</taxon>
        <taxon>Hyphomicrobiales</taxon>
        <taxon>Chelatococcaceae</taxon>
        <taxon>Chelatococcus</taxon>
    </lineage>
</organism>
<keyword evidence="3" id="KW-0010">Activator</keyword>
<comment type="caution">
    <text evidence="6">The sequence shown here is derived from an EMBL/GenBank/DDBJ whole genome shotgun (WGS) entry which is preliminary data.</text>
</comment>
<dbReference type="AlphaFoldDB" id="A0A2V3UGQ7"/>
<dbReference type="Pfam" id="PF12833">
    <property type="entry name" value="HTH_18"/>
    <property type="match status" value="1"/>
</dbReference>
<dbReference type="Pfam" id="PF02311">
    <property type="entry name" value="AraC_binding"/>
    <property type="match status" value="1"/>
</dbReference>
<accession>A0A2V3UGQ7</accession>
<dbReference type="GO" id="GO:0003700">
    <property type="term" value="F:DNA-binding transcription factor activity"/>
    <property type="evidence" value="ECO:0007669"/>
    <property type="project" value="InterPro"/>
</dbReference>
<evidence type="ECO:0000259" key="5">
    <source>
        <dbReference type="PROSITE" id="PS01124"/>
    </source>
</evidence>
<dbReference type="SUPFAM" id="SSF51215">
    <property type="entry name" value="Regulatory protein AraC"/>
    <property type="match status" value="1"/>
</dbReference>
<dbReference type="InterPro" id="IPR018062">
    <property type="entry name" value="HTH_AraC-typ_CS"/>
</dbReference>
<evidence type="ECO:0000256" key="2">
    <source>
        <dbReference type="ARBA" id="ARBA00023125"/>
    </source>
</evidence>
<protein>
    <submittedName>
        <fullName evidence="6">AraC-like DNA-binding protein</fullName>
    </submittedName>
</protein>
<dbReference type="SUPFAM" id="SSF46689">
    <property type="entry name" value="Homeodomain-like"/>
    <property type="match status" value="2"/>
</dbReference>
<dbReference type="InterPro" id="IPR009057">
    <property type="entry name" value="Homeodomain-like_sf"/>
</dbReference>
<dbReference type="InterPro" id="IPR037923">
    <property type="entry name" value="HTH-like"/>
</dbReference>